<protein>
    <submittedName>
        <fullName evidence="1">Uncharacterized protein</fullName>
    </submittedName>
</protein>
<dbReference type="AlphaFoldDB" id="A0A344TPA7"/>
<sequence length="71" mass="7712">MVPVDACAGPGVREKYAAKHLKSVCGQIGKAGWPIWPDASRGGSYPMPDLAQFKQELRIIKKAANSVLFQQ</sequence>
<accession>A0A344TPA7</accession>
<evidence type="ECO:0000313" key="2">
    <source>
        <dbReference type="Proteomes" id="UP000251993"/>
    </source>
</evidence>
<evidence type="ECO:0000313" key="1">
    <source>
        <dbReference type="EMBL" id="AXE20478.1"/>
    </source>
</evidence>
<dbReference type="EMBL" id="CP030850">
    <property type="protein sequence ID" value="AXE20478.1"/>
    <property type="molecule type" value="Genomic_DNA"/>
</dbReference>
<proteinExistence type="predicted"/>
<organism evidence="1 2">
    <name type="scientific">Runella rosea</name>
    <dbReference type="NCBI Taxonomy" id="2259595"/>
    <lineage>
        <taxon>Bacteria</taxon>
        <taxon>Pseudomonadati</taxon>
        <taxon>Bacteroidota</taxon>
        <taxon>Cytophagia</taxon>
        <taxon>Cytophagales</taxon>
        <taxon>Spirosomataceae</taxon>
        <taxon>Runella</taxon>
    </lineage>
</organism>
<reference evidence="1 2" key="1">
    <citation type="submission" date="2018-07" db="EMBL/GenBank/DDBJ databases">
        <title>Genome sequencing of Runella.</title>
        <authorList>
            <person name="Baek M.-G."/>
            <person name="Yi H."/>
        </authorList>
    </citation>
    <scope>NUCLEOTIDE SEQUENCE [LARGE SCALE GENOMIC DNA]</scope>
    <source>
        <strain evidence="1 2">HYN0085</strain>
    </source>
</reference>
<keyword evidence="2" id="KW-1185">Reference proteome</keyword>
<dbReference type="Proteomes" id="UP000251993">
    <property type="component" value="Chromosome"/>
</dbReference>
<dbReference type="KEGG" id="run:DR864_23430"/>
<name>A0A344TPA7_9BACT</name>
<gene>
    <name evidence="1" type="ORF">DR864_23430</name>
</gene>